<reference evidence="1" key="2">
    <citation type="submission" date="2024-10" db="UniProtKB">
        <authorList>
            <consortium name="EnsemblProtists"/>
        </authorList>
    </citation>
    <scope>IDENTIFICATION</scope>
</reference>
<dbReference type="GeneID" id="17280874"/>
<dbReference type="Proteomes" id="UP000013827">
    <property type="component" value="Unassembled WGS sequence"/>
</dbReference>
<dbReference type="KEGG" id="ehx:EMIHUDRAFT_252603"/>
<dbReference type="EnsemblProtists" id="EOD35603">
    <property type="protein sequence ID" value="EOD35603"/>
    <property type="gene ID" value="EMIHUDRAFT_252603"/>
</dbReference>
<protein>
    <recommendedName>
        <fullName evidence="3">BspA family leucine-rich repeat surface protein</fullName>
    </recommendedName>
</protein>
<dbReference type="InterPro" id="IPR005046">
    <property type="entry name" value="DUF285"/>
</dbReference>
<dbReference type="OMA" id="AVITMSH"/>
<dbReference type="HOGENOM" id="CLU_025777_4_1_1"/>
<organism evidence="1 2">
    <name type="scientific">Emiliania huxleyi (strain CCMP1516)</name>
    <dbReference type="NCBI Taxonomy" id="280463"/>
    <lineage>
        <taxon>Eukaryota</taxon>
        <taxon>Haptista</taxon>
        <taxon>Haptophyta</taxon>
        <taxon>Prymnesiophyceae</taxon>
        <taxon>Isochrysidales</taxon>
        <taxon>Noelaerhabdaceae</taxon>
        <taxon>Emiliania</taxon>
    </lineage>
</organism>
<dbReference type="Pfam" id="PF03382">
    <property type="entry name" value="DUF285"/>
    <property type="match status" value="1"/>
</dbReference>
<keyword evidence="2" id="KW-1185">Reference proteome</keyword>
<dbReference type="RefSeq" id="XP_005788032.1">
    <property type="nucleotide sequence ID" value="XM_005787975.1"/>
</dbReference>
<dbReference type="NCBIfam" id="TIGR02167">
    <property type="entry name" value="Liste_lipo_26"/>
    <property type="match status" value="2"/>
</dbReference>
<dbReference type="AlphaFoldDB" id="A0A0D3KIL8"/>
<evidence type="ECO:0000313" key="2">
    <source>
        <dbReference type="Proteomes" id="UP000013827"/>
    </source>
</evidence>
<dbReference type="PaxDb" id="2903-EOD35603"/>
<dbReference type="STRING" id="2903.R1DJB9"/>
<reference evidence="2" key="1">
    <citation type="journal article" date="2013" name="Nature">
        <title>Pan genome of the phytoplankton Emiliania underpins its global distribution.</title>
        <authorList>
            <person name="Read B.A."/>
            <person name="Kegel J."/>
            <person name="Klute M.J."/>
            <person name="Kuo A."/>
            <person name="Lefebvre S.C."/>
            <person name="Maumus F."/>
            <person name="Mayer C."/>
            <person name="Miller J."/>
            <person name="Monier A."/>
            <person name="Salamov A."/>
            <person name="Young J."/>
            <person name="Aguilar M."/>
            <person name="Claverie J.M."/>
            <person name="Frickenhaus S."/>
            <person name="Gonzalez K."/>
            <person name="Herman E.K."/>
            <person name="Lin Y.C."/>
            <person name="Napier J."/>
            <person name="Ogata H."/>
            <person name="Sarno A.F."/>
            <person name="Shmutz J."/>
            <person name="Schroeder D."/>
            <person name="de Vargas C."/>
            <person name="Verret F."/>
            <person name="von Dassow P."/>
            <person name="Valentin K."/>
            <person name="Van de Peer Y."/>
            <person name="Wheeler G."/>
            <person name="Dacks J.B."/>
            <person name="Delwiche C.F."/>
            <person name="Dyhrman S.T."/>
            <person name="Glockner G."/>
            <person name="John U."/>
            <person name="Richards T."/>
            <person name="Worden A.Z."/>
            <person name="Zhang X."/>
            <person name="Grigoriev I.V."/>
            <person name="Allen A.E."/>
            <person name="Bidle K."/>
            <person name="Borodovsky M."/>
            <person name="Bowler C."/>
            <person name="Brownlee C."/>
            <person name="Cock J.M."/>
            <person name="Elias M."/>
            <person name="Gladyshev V.N."/>
            <person name="Groth M."/>
            <person name="Guda C."/>
            <person name="Hadaegh A."/>
            <person name="Iglesias-Rodriguez M.D."/>
            <person name="Jenkins J."/>
            <person name="Jones B.M."/>
            <person name="Lawson T."/>
            <person name="Leese F."/>
            <person name="Lindquist E."/>
            <person name="Lobanov A."/>
            <person name="Lomsadze A."/>
            <person name="Malik S.B."/>
            <person name="Marsh M.E."/>
            <person name="Mackinder L."/>
            <person name="Mock T."/>
            <person name="Mueller-Roeber B."/>
            <person name="Pagarete A."/>
            <person name="Parker M."/>
            <person name="Probert I."/>
            <person name="Quesneville H."/>
            <person name="Raines C."/>
            <person name="Rensing S.A."/>
            <person name="Riano-Pachon D.M."/>
            <person name="Richier S."/>
            <person name="Rokitta S."/>
            <person name="Shiraiwa Y."/>
            <person name="Soanes D.M."/>
            <person name="van der Giezen M."/>
            <person name="Wahlund T.M."/>
            <person name="Williams B."/>
            <person name="Wilson W."/>
            <person name="Wolfe G."/>
            <person name="Wurch L.L."/>
        </authorList>
    </citation>
    <scope>NUCLEOTIDE SEQUENCE</scope>
</reference>
<accession>A0A0D3KIL8</accession>
<evidence type="ECO:0008006" key="3">
    <source>
        <dbReference type="Google" id="ProtNLM"/>
    </source>
</evidence>
<sequence length="117" mass="13068">MFYYARSFNQDISAWNVSAVITMSHMFTSARSFNQDIGAWDTSAVTCMTYMFAHAFNQDIGSWDVSAVTIMRAMFFSATCFSHTLCSDAWRDSKSNADQTSMWGHGMFTDTNGGGIC</sequence>
<name>A0A0D3KIL8_EMIH1</name>
<dbReference type="InterPro" id="IPR011889">
    <property type="entry name" value="Liste_lipo_26"/>
</dbReference>
<proteinExistence type="predicted"/>
<evidence type="ECO:0000313" key="1">
    <source>
        <dbReference type="EnsemblProtists" id="EOD35603"/>
    </source>
</evidence>